<dbReference type="SUPFAM" id="SSF52540">
    <property type="entry name" value="P-loop containing nucleoside triphosphate hydrolases"/>
    <property type="match status" value="1"/>
</dbReference>
<dbReference type="OrthoDB" id="8447154at2"/>
<evidence type="ECO:0008006" key="3">
    <source>
        <dbReference type="Google" id="ProtNLM"/>
    </source>
</evidence>
<keyword evidence="2" id="KW-1185">Reference proteome</keyword>
<dbReference type="STRING" id="665467.SAMN02982931_04368"/>
<dbReference type="InterPro" id="IPR027417">
    <property type="entry name" value="P-loop_NTPase"/>
</dbReference>
<dbReference type="Proteomes" id="UP000199071">
    <property type="component" value="Unassembled WGS sequence"/>
</dbReference>
<dbReference type="RefSeq" id="WP_090880185.1">
    <property type="nucleotide sequence ID" value="NZ_FMXQ01000011.1"/>
</dbReference>
<evidence type="ECO:0000313" key="1">
    <source>
        <dbReference type="EMBL" id="SDB55064.1"/>
    </source>
</evidence>
<proteinExistence type="predicted"/>
<evidence type="ECO:0000313" key="2">
    <source>
        <dbReference type="Proteomes" id="UP000199071"/>
    </source>
</evidence>
<dbReference type="AlphaFoldDB" id="A0A1G6ECA4"/>
<name>A0A1G6ECA4_9HYPH</name>
<gene>
    <name evidence="1" type="ORF">SAMN02982931_04368</name>
</gene>
<protein>
    <recommendedName>
        <fullName evidence="3">Sulfotransferase family protein</fullName>
    </recommendedName>
</protein>
<dbReference type="EMBL" id="FMXQ01000011">
    <property type="protein sequence ID" value="SDB55064.1"/>
    <property type="molecule type" value="Genomic_DNA"/>
</dbReference>
<accession>A0A1G6ECA4</accession>
<dbReference type="Gene3D" id="3.40.50.300">
    <property type="entry name" value="P-loop containing nucleotide triphosphate hydrolases"/>
    <property type="match status" value="1"/>
</dbReference>
<sequence>MEAILHIGTPKTGTTSIQKFLAGNEALLAEHGVLYPVTGREVGKQRRQRGLVLSVLPVDRAGAGFDKVLNLKTTADRERYRQNFLESFEAEMKVATPDRVVISDEALYLFLSTEALVGTLKAFLSRHFDRVRIVAYVRAPTSFVESSYSTHLKMGGTRDLADFAAHQRQALSYWTKLSLWRDVFGADAVTVREFSRPLLHREDVVLDFLHAILGIDIAPSDASGGKSANTSIAPLGQHLLLAVNRRYAEAGEARPGFYRRFVSRKFKGSGQRLTADEAARLTASLRDEIDRLSADFFGGRTIFEAPVAPAVRSETPAASELVAAAIEMSAAALKDGKKR</sequence>
<reference evidence="1 2" key="1">
    <citation type="submission" date="2016-10" db="EMBL/GenBank/DDBJ databases">
        <authorList>
            <person name="de Groot N.N."/>
        </authorList>
    </citation>
    <scope>NUCLEOTIDE SEQUENCE [LARGE SCALE GENOMIC DNA]</scope>
    <source>
        <strain evidence="1 2">ATCC 35022</strain>
    </source>
</reference>
<organism evidence="1 2">
    <name type="scientific">Bauldia litoralis</name>
    <dbReference type="NCBI Taxonomy" id="665467"/>
    <lineage>
        <taxon>Bacteria</taxon>
        <taxon>Pseudomonadati</taxon>
        <taxon>Pseudomonadota</taxon>
        <taxon>Alphaproteobacteria</taxon>
        <taxon>Hyphomicrobiales</taxon>
        <taxon>Kaistiaceae</taxon>
        <taxon>Bauldia</taxon>
    </lineage>
</organism>